<dbReference type="OrthoDB" id="5798673at2759"/>
<keyword evidence="2" id="KW-1185">Reference proteome</keyword>
<evidence type="ECO:0000313" key="3">
    <source>
        <dbReference type="WBParaSite" id="SBAD_0001342601-mRNA-1"/>
    </source>
</evidence>
<name>A0A183JAW3_9BILA</name>
<accession>A0A183JAW3</accession>
<sequence>MRSNCASRQLVPRLDCFYVVEPLDPEPPAHSALLVKILKKNIEAFRVGSECFEEPCNAFMLPEGNIVVVDTINGLFLFSSHTELLKMVRSDEWKWPQGLTYHATAHRLLVSLLRRNSASKWQRAIGIFDEKLEFVSFMDGPEDDDECLVYDPKADCLLFCVSDNLGSAFYRRSMTGNKWHMVYHRQGVTYVSMQVLMCSDMVSEVLVIEGRSSYLYKLALTDGRAANRKLYIPAERPTAICLDEERQLFVFDAIVGKIMTISSVTFEKRQEVSLSLFFLMMSRMRLCRMNFTGNNLSIISKHNAILSKINSQRIYSKLII</sequence>
<evidence type="ECO:0000313" key="2">
    <source>
        <dbReference type="Proteomes" id="UP000270296"/>
    </source>
</evidence>
<reference evidence="1 2" key="2">
    <citation type="submission" date="2018-11" db="EMBL/GenBank/DDBJ databases">
        <authorList>
            <consortium name="Pathogen Informatics"/>
        </authorList>
    </citation>
    <scope>NUCLEOTIDE SEQUENCE [LARGE SCALE GENOMIC DNA]</scope>
</reference>
<organism evidence="3">
    <name type="scientific">Soboliphyme baturini</name>
    <dbReference type="NCBI Taxonomy" id="241478"/>
    <lineage>
        <taxon>Eukaryota</taxon>
        <taxon>Metazoa</taxon>
        <taxon>Ecdysozoa</taxon>
        <taxon>Nematoda</taxon>
        <taxon>Enoplea</taxon>
        <taxon>Dorylaimia</taxon>
        <taxon>Dioctophymatida</taxon>
        <taxon>Dioctophymatoidea</taxon>
        <taxon>Soboliphymatidae</taxon>
        <taxon>Soboliphyme</taxon>
    </lineage>
</organism>
<dbReference type="Proteomes" id="UP000270296">
    <property type="component" value="Unassembled WGS sequence"/>
</dbReference>
<gene>
    <name evidence="1" type="ORF">SBAD_LOCUS13010</name>
</gene>
<reference evidence="3" key="1">
    <citation type="submission" date="2016-06" db="UniProtKB">
        <authorList>
            <consortium name="WormBaseParasite"/>
        </authorList>
    </citation>
    <scope>IDENTIFICATION</scope>
</reference>
<dbReference type="WBParaSite" id="SBAD_0001342601-mRNA-1">
    <property type="protein sequence ID" value="SBAD_0001342601-mRNA-1"/>
    <property type="gene ID" value="SBAD_0001342601"/>
</dbReference>
<protein>
    <submittedName>
        <fullName evidence="3">DUF295 domain-containing protein</fullName>
    </submittedName>
</protein>
<proteinExistence type="predicted"/>
<evidence type="ECO:0000313" key="1">
    <source>
        <dbReference type="EMBL" id="VDP53374.1"/>
    </source>
</evidence>
<dbReference type="EMBL" id="UZAM01019764">
    <property type="protein sequence ID" value="VDP53374.1"/>
    <property type="molecule type" value="Genomic_DNA"/>
</dbReference>
<dbReference type="AlphaFoldDB" id="A0A183JAW3"/>
<dbReference type="SUPFAM" id="SSF101898">
    <property type="entry name" value="NHL repeat"/>
    <property type="match status" value="1"/>
</dbReference>